<evidence type="ECO:0000313" key="2">
    <source>
        <dbReference type="EMBL" id="MEG3183673.1"/>
    </source>
</evidence>
<organism evidence="2 3">
    <name type="scientific">Novilysobacter erysipheiresistens</name>
    <dbReference type="NCBI Taxonomy" id="1749332"/>
    <lineage>
        <taxon>Bacteria</taxon>
        <taxon>Pseudomonadati</taxon>
        <taxon>Pseudomonadota</taxon>
        <taxon>Gammaproteobacteria</taxon>
        <taxon>Lysobacterales</taxon>
        <taxon>Lysobacteraceae</taxon>
        <taxon>Novilysobacter</taxon>
    </lineage>
</organism>
<comment type="caution">
    <text evidence="2">The sequence shown here is derived from an EMBL/GenBank/DDBJ whole genome shotgun (WGS) entry which is preliminary data.</text>
</comment>
<evidence type="ECO:0000313" key="3">
    <source>
        <dbReference type="Proteomes" id="UP001355056"/>
    </source>
</evidence>
<dbReference type="Gene3D" id="2.60.200.60">
    <property type="match status" value="1"/>
</dbReference>
<keyword evidence="3" id="KW-1185">Reference proteome</keyword>
<dbReference type="EMBL" id="JAXGFP010000003">
    <property type="protein sequence ID" value="MEG3183673.1"/>
    <property type="molecule type" value="Genomic_DNA"/>
</dbReference>
<gene>
    <name evidence="2" type="ORF">SNE34_06590</name>
</gene>
<dbReference type="InterPro" id="IPR008727">
    <property type="entry name" value="PAAR_motif"/>
</dbReference>
<reference evidence="2 3" key="1">
    <citation type="journal article" date="2016" name="Int. J. Syst. Evol. Microbiol.">
        <title>Lysobacter erysipheiresistens sp. nov., an antagonist of powdery mildew, isolated from tobacco-cultivated soil.</title>
        <authorList>
            <person name="Xie B."/>
            <person name="Li T."/>
            <person name="Lin X."/>
            <person name="Wang C.J."/>
            <person name="Chen Y.J."/>
            <person name="Liu W.J."/>
            <person name="Zhao Z.W."/>
        </authorList>
    </citation>
    <scope>NUCLEOTIDE SEQUENCE [LARGE SCALE GENOMIC DNA]</scope>
    <source>
        <strain evidence="2 3">RS-LYSO-3</strain>
    </source>
</reference>
<dbReference type="CDD" id="cd14744">
    <property type="entry name" value="PAAR_CT_2"/>
    <property type="match status" value="1"/>
</dbReference>
<dbReference type="Pfam" id="PF05488">
    <property type="entry name" value="PAAR_motif"/>
    <property type="match status" value="1"/>
</dbReference>
<proteinExistence type="predicted"/>
<feature type="region of interest" description="Disordered" evidence="1">
    <location>
        <begin position="90"/>
        <end position="120"/>
    </location>
</feature>
<dbReference type="Proteomes" id="UP001355056">
    <property type="component" value="Unassembled WGS sequence"/>
</dbReference>
<evidence type="ECO:0000256" key="1">
    <source>
        <dbReference type="SAM" id="MobiDB-lite"/>
    </source>
</evidence>
<name>A0ABU7YXY3_9GAMM</name>
<accession>A0ABU7YXY3</accession>
<sequence>MSKPFIVVGDKIDHGGAVVSSTATTDINGLPVARISDKVACSLHGDTVIVSGDPTTIIDGQPVARHGDKTACGATLIAASQVQVFLDSGGGGGGSGDSGNQAASAAKPASAVPATSPTAANEDTVTQAAEYDEQFQFVNANGAKLTGVYYRLELENGAVLQGTTDAEGKTGRVTTDQPFRVVSAELKAAKTSCCRLHASQTTSASLPLQVSATTNANQLGSSVQQVATPAGDARGLTSGEIAMARLLFADSIDYSRVKVHNGEYLWFGMQPDDTAMTPNGEIYFNPDYFTEDFAGPSLRNERWFMHEMVHVWQHQLGYAVKTRGAVRLGLSYAYTLDVGKRLGDYNMEAQGNILADYFLLKFRKAPAFLYEKKYTSDPVAISLYETVLAEFLSDPANANNLP</sequence>
<dbReference type="RefSeq" id="WP_332615897.1">
    <property type="nucleotide sequence ID" value="NZ_JAXGFP010000003.1"/>
</dbReference>
<feature type="compositionally biased region" description="Low complexity" evidence="1">
    <location>
        <begin position="98"/>
        <end position="120"/>
    </location>
</feature>
<protein>
    <submittedName>
        <fullName evidence="2">PAAR domain-containing protein</fullName>
    </submittedName>
</protein>